<dbReference type="SMART" id="SM01001">
    <property type="entry name" value="AIRC"/>
    <property type="match status" value="1"/>
</dbReference>
<dbReference type="SUPFAM" id="SSF52255">
    <property type="entry name" value="N5-CAIR mutase (phosphoribosylaminoimidazole carboxylase, PurE)"/>
    <property type="match status" value="1"/>
</dbReference>
<evidence type="ECO:0000256" key="2">
    <source>
        <dbReference type="ARBA" id="ARBA00023235"/>
    </source>
</evidence>
<dbReference type="GO" id="GO:0034023">
    <property type="term" value="F:5-(carboxyamino)imidazole ribonucleotide mutase activity"/>
    <property type="evidence" value="ECO:0007669"/>
    <property type="project" value="UniProtKB-EC"/>
</dbReference>
<comment type="pathway">
    <text evidence="3">Purine metabolism.</text>
</comment>
<dbReference type="AlphaFoldDB" id="A0A5J4RD72"/>
<keyword evidence="4" id="KW-0812">Transmembrane</keyword>
<dbReference type="PANTHER" id="PTHR23046">
    <property type="entry name" value="PHOSPHORIBOSYLAMINOIMIDAZOLE CARBOXYLASE CATALYTIC SUBUNIT"/>
    <property type="match status" value="1"/>
</dbReference>
<feature type="domain" description="PurE" evidence="5">
    <location>
        <begin position="3"/>
        <end position="151"/>
    </location>
</feature>
<dbReference type="EC" id="5.4.99.18" evidence="6"/>
<keyword evidence="4" id="KW-1133">Transmembrane helix</keyword>
<evidence type="ECO:0000256" key="4">
    <source>
        <dbReference type="SAM" id="Phobius"/>
    </source>
</evidence>
<dbReference type="PANTHER" id="PTHR23046:SF2">
    <property type="entry name" value="PHOSPHORIBOSYLAMINOIMIDAZOLE CARBOXYLASE"/>
    <property type="match status" value="1"/>
</dbReference>
<dbReference type="GO" id="GO:0006189">
    <property type="term" value="P:'de novo' IMP biosynthetic process"/>
    <property type="evidence" value="ECO:0007669"/>
    <property type="project" value="InterPro"/>
</dbReference>
<proteinExistence type="inferred from homology"/>
<dbReference type="Pfam" id="PF00731">
    <property type="entry name" value="AIRC"/>
    <property type="match status" value="1"/>
</dbReference>
<reference evidence="6" key="1">
    <citation type="submission" date="2019-03" db="EMBL/GenBank/DDBJ databases">
        <title>Single cell metagenomics reveals metabolic interactions within the superorganism composed of flagellate Streblomastix strix and complex community of Bacteroidetes bacteria on its surface.</title>
        <authorList>
            <person name="Treitli S.C."/>
            <person name="Kolisko M."/>
            <person name="Husnik F."/>
            <person name="Keeling P."/>
            <person name="Hampl V."/>
        </authorList>
    </citation>
    <scope>NUCLEOTIDE SEQUENCE</scope>
    <source>
        <strain evidence="6">STM</strain>
    </source>
</reference>
<dbReference type="Gene3D" id="3.40.50.1970">
    <property type="match status" value="1"/>
</dbReference>
<keyword evidence="2 6" id="KW-0413">Isomerase</keyword>
<accession>A0A5J4RD72</accession>
<organism evidence="6">
    <name type="scientific">termite gut metagenome</name>
    <dbReference type="NCBI Taxonomy" id="433724"/>
    <lineage>
        <taxon>unclassified sequences</taxon>
        <taxon>metagenomes</taxon>
        <taxon>organismal metagenomes</taxon>
    </lineage>
</organism>
<dbReference type="InterPro" id="IPR033747">
    <property type="entry name" value="PurE_ClassI"/>
</dbReference>
<name>A0A5J4RD72_9ZZZZ</name>
<comment type="caution">
    <text evidence="6">The sequence shown here is derived from an EMBL/GenBank/DDBJ whole genome shotgun (WGS) entry which is preliminary data.</text>
</comment>
<evidence type="ECO:0000313" key="6">
    <source>
        <dbReference type="EMBL" id="KAA6332036.1"/>
    </source>
</evidence>
<evidence type="ECO:0000256" key="3">
    <source>
        <dbReference type="ARBA" id="ARBA00025704"/>
    </source>
</evidence>
<gene>
    <name evidence="6" type="ORF">EZS27_019419</name>
</gene>
<dbReference type="NCBIfam" id="TIGR01162">
    <property type="entry name" value="purE"/>
    <property type="match status" value="1"/>
</dbReference>
<evidence type="ECO:0000259" key="5">
    <source>
        <dbReference type="SMART" id="SM01001"/>
    </source>
</evidence>
<dbReference type="InterPro" id="IPR024694">
    <property type="entry name" value="PurE_prokaryotes"/>
</dbReference>
<protein>
    <submittedName>
        <fullName evidence="6">N5-carboxyaminoimidazole ribonucleotide mutase</fullName>
        <ecNumber evidence="6">5.4.99.18</ecNumber>
    </submittedName>
</protein>
<dbReference type="PIRSF" id="PIRSF001338">
    <property type="entry name" value="AIR_carboxylase"/>
    <property type="match status" value="1"/>
</dbReference>
<keyword evidence="1" id="KW-0658">Purine biosynthesis</keyword>
<evidence type="ECO:0000256" key="1">
    <source>
        <dbReference type="ARBA" id="ARBA00022755"/>
    </source>
</evidence>
<sequence length="174" mass="18413">MTPKVSIIMGSTSDLPIMEKAAQFLNDMQVPFEMNALSAHRTPEAVEEFAKNARSRGVKVIIAAAGMAAHLPGVIAASTVVPVIGVPIKSTLEGMDALLAIVQMPPGIPVATVGINGALNAGILAVQLLSLEDKELEKKLIEYKEGLKGKIVKANEELQAIKYDYKVTGCAKGY</sequence>
<feature type="transmembrane region" description="Helical" evidence="4">
    <location>
        <begin position="108"/>
        <end position="129"/>
    </location>
</feature>
<dbReference type="HAMAP" id="MF_01929">
    <property type="entry name" value="PurE_classI"/>
    <property type="match status" value="1"/>
</dbReference>
<keyword evidence="4" id="KW-0472">Membrane</keyword>
<feature type="transmembrane region" description="Helical" evidence="4">
    <location>
        <begin position="60"/>
        <end position="88"/>
    </location>
</feature>
<dbReference type="EMBL" id="SNRY01001293">
    <property type="protein sequence ID" value="KAA6332036.1"/>
    <property type="molecule type" value="Genomic_DNA"/>
</dbReference>
<dbReference type="InterPro" id="IPR000031">
    <property type="entry name" value="PurE_dom"/>
</dbReference>